<dbReference type="Proteomes" id="UP000478052">
    <property type="component" value="Unassembled WGS sequence"/>
</dbReference>
<keyword evidence="3" id="KW-1185">Reference proteome</keyword>
<dbReference type="AlphaFoldDB" id="A0A6G0XCG1"/>
<proteinExistence type="predicted"/>
<organism evidence="2 3">
    <name type="scientific">Aphis craccivora</name>
    <name type="common">Cowpea aphid</name>
    <dbReference type="NCBI Taxonomy" id="307492"/>
    <lineage>
        <taxon>Eukaryota</taxon>
        <taxon>Metazoa</taxon>
        <taxon>Ecdysozoa</taxon>
        <taxon>Arthropoda</taxon>
        <taxon>Hexapoda</taxon>
        <taxon>Insecta</taxon>
        <taxon>Pterygota</taxon>
        <taxon>Neoptera</taxon>
        <taxon>Paraneoptera</taxon>
        <taxon>Hemiptera</taxon>
        <taxon>Sternorrhyncha</taxon>
        <taxon>Aphidomorpha</taxon>
        <taxon>Aphidoidea</taxon>
        <taxon>Aphididae</taxon>
        <taxon>Aphidini</taxon>
        <taxon>Aphis</taxon>
        <taxon>Aphis</taxon>
    </lineage>
</organism>
<accession>A0A6G0XCG1</accession>
<gene>
    <name evidence="2" type="ORF">FWK35_00021034</name>
</gene>
<name>A0A6G0XCG1_APHCR</name>
<dbReference type="EMBL" id="VUJU01007951">
    <property type="protein sequence ID" value="KAF0737854.1"/>
    <property type="molecule type" value="Genomic_DNA"/>
</dbReference>
<sequence length="85" mass="9174">MHGTSSRGGDGGGRQYKKRMEGSGTTESRMAKVRSGEHYNPTTWSGHSHNALGCWRTYAFDSGTSPELGQQIGFPTKAGRNDAII</sequence>
<evidence type="ECO:0000313" key="2">
    <source>
        <dbReference type="EMBL" id="KAF0737854.1"/>
    </source>
</evidence>
<protein>
    <submittedName>
        <fullName evidence="2">Uncharacterized protein</fullName>
    </submittedName>
</protein>
<reference evidence="2 3" key="1">
    <citation type="submission" date="2019-08" db="EMBL/GenBank/DDBJ databases">
        <title>Whole genome of Aphis craccivora.</title>
        <authorList>
            <person name="Voronova N.V."/>
            <person name="Shulinski R.S."/>
            <person name="Bandarenka Y.V."/>
            <person name="Zhorov D.G."/>
            <person name="Warner D."/>
        </authorList>
    </citation>
    <scope>NUCLEOTIDE SEQUENCE [LARGE SCALE GENOMIC DNA]</scope>
    <source>
        <strain evidence="2">180601</strain>
        <tissue evidence="2">Whole Body</tissue>
    </source>
</reference>
<feature type="region of interest" description="Disordered" evidence="1">
    <location>
        <begin position="1"/>
        <end position="48"/>
    </location>
</feature>
<feature type="region of interest" description="Disordered" evidence="1">
    <location>
        <begin position="65"/>
        <end position="85"/>
    </location>
</feature>
<feature type="compositionally biased region" description="Gly residues" evidence="1">
    <location>
        <begin position="1"/>
        <end position="14"/>
    </location>
</feature>
<evidence type="ECO:0000313" key="3">
    <source>
        <dbReference type="Proteomes" id="UP000478052"/>
    </source>
</evidence>
<comment type="caution">
    <text evidence="2">The sequence shown here is derived from an EMBL/GenBank/DDBJ whole genome shotgun (WGS) entry which is preliminary data.</text>
</comment>
<evidence type="ECO:0000256" key="1">
    <source>
        <dbReference type="SAM" id="MobiDB-lite"/>
    </source>
</evidence>